<dbReference type="EMBL" id="JAVDZE010000001">
    <property type="protein sequence ID" value="MDV3103321.1"/>
    <property type="molecule type" value="Genomic_DNA"/>
</dbReference>
<evidence type="ECO:0000313" key="2">
    <source>
        <dbReference type="EMBL" id="MDV3103321.1"/>
    </source>
</evidence>
<organism evidence="2 3">
    <name type="scientific">Thermococcus waiotapuensis</name>
    <dbReference type="NCBI Taxonomy" id="90909"/>
    <lineage>
        <taxon>Archaea</taxon>
        <taxon>Methanobacteriati</taxon>
        <taxon>Methanobacteriota</taxon>
        <taxon>Thermococci</taxon>
        <taxon>Thermococcales</taxon>
        <taxon>Thermococcaceae</taxon>
        <taxon>Thermococcus</taxon>
    </lineage>
</organism>
<sequence>MRNMDAEELLMVAGIAIALATLLMPGQQLSGTFCDGQSGRLGDYLVSVSSGYLRVSSQSGDVFVAWKDMLILRKVWLDYTYSEDGNCYTVEIRYKGVHYIYAFAAGLSLTGGAFFYMAFLKYR</sequence>
<protein>
    <submittedName>
        <fullName evidence="2">Uncharacterized protein</fullName>
    </submittedName>
</protein>
<dbReference type="Proteomes" id="UP001245683">
    <property type="component" value="Unassembled WGS sequence"/>
</dbReference>
<gene>
    <name evidence="2" type="ORF">RBI02_02000</name>
</gene>
<evidence type="ECO:0000313" key="3">
    <source>
        <dbReference type="Proteomes" id="UP001245683"/>
    </source>
</evidence>
<dbReference type="AlphaFoldDB" id="A0AAE4NVC4"/>
<keyword evidence="1" id="KW-0812">Transmembrane</keyword>
<keyword evidence="1" id="KW-0472">Membrane</keyword>
<name>A0AAE4NVC4_9EURY</name>
<keyword evidence="3" id="KW-1185">Reference proteome</keyword>
<reference evidence="2 3" key="1">
    <citation type="submission" date="2023-08" db="EMBL/GenBank/DDBJ databases">
        <title>Draft genome sequence of Thermococcus waiotapuensis WT1T, a thermophilic sulphur-dependent archaeon from order Thermococcales.</title>
        <authorList>
            <person name="Manners S.H."/>
            <person name="Carere C.R."/>
            <person name="Dhami M.K."/>
            <person name="Dobson R.C.J."/>
            <person name="Stott M.B."/>
        </authorList>
    </citation>
    <scope>NUCLEOTIDE SEQUENCE [LARGE SCALE GENOMIC DNA]</scope>
    <source>
        <strain evidence="2 3">WT1</strain>
    </source>
</reference>
<keyword evidence="1" id="KW-1133">Transmembrane helix</keyword>
<accession>A0AAE4NVC4</accession>
<comment type="caution">
    <text evidence="2">The sequence shown here is derived from an EMBL/GenBank/DDBJ whole genome shotgun (WGS) entry which is preliminary data.</text>
</comment>
<dbReference type="RefSeq" id="WP_315339896.1">
    <property type="nucleotide sequence ID" value="NZ_JAVDZE010000001.1"/>
</dbReference>
<feature type="transmembrane region" description="Helical" evidence="1">
    <location>
        <begin position="99"/>
        <end position="120"/>
    </location>
</feature>
<evidence type="ECO:0000256" key="1">
    <source>
        <dbReference type="SAM" id="Phobius"/>
    </source>
</evidence>
<proteinExistence type="predicted"/>